<gene>
    <name evidence="6" type="ORF">SAMN06269250_0115</name>
</gene>
<dbReference type="CDD" id="cd17535">
    <property type="entry name" value="REC_NarL-like"/>
    <property type="match status" value="1"/>
</dbReference>
<dbReference type="EMBL" id="OCNH01000010">
    <property type="protein sequence ID" value="SOD99695.1"/>
    <property type="molecule type" value="Genomic_DNA"/>
</dbReference>
<dbReference type="InterPro" id="IPR058245">
    <property type="entry name" value="NreC/VraR/RcsB-like_REC"/>
</dbReference>
<dbReference type="InterPro" id="IPR011006">
    <property type="entry name" value="CheY-like_superfamily"/>
</dbReference>
<feature type="domain" description="Response regulatory" evidence="5">
    <location>
        <begin position="8"/>
        <end position="129"/>
    </location>
</feature>
<evidence type="ECO:0000256" key="2">
    <source>
        <dbReference type="ARBA" id="ARBA00023125"/>
    </source>
</evidence>
<sequence length="220" mass="24667">MITEKEINILLVDDHKLVIDGLSSLLHDDTRIRVRGVFTSGLEALAFIGENKSQQLIDIVISDLRMTTGVSGLQFALQLRSISPETKVIILSMSESPDDVRAAIRMGVSGYISKSQDVRDIRKAIHEVMRDSSRTYLSQEILRLFIDLSSPQHPDEIRQLTNRELEILKLIASEHTTSEIADQLFISDATVDTHRRNIIQKLGVKSIVGLTNFAIRHGLV</sequence>
<evidence type="ECO:0000259" key="5">
    <source>
        <dbReference type="PROSITE" id="PS50110"/>
    </source>
</evidence>
<dbReference type="SMART" id="SM00421">
    <property type="entry name" value="HTH_LUXR"/>
    <property type="match status" value="1"/>
</dbReference>
<dbReference type="GO" id="GO:0006355">
    <property type="term" value="P:regulation of DNA-templated transcription"/>
    <property type="evidence" value="ECO:0007669"/>
    <property type="project" value="InterPro"/>
</dbReference>
<keyword evidence="7" id="KW-1185">Reference proteome</keyword>
<dbReference type="Pfam" id="PF00196">
    <property type="entry name" value="GerE"/>
    <property type="match status" value="1"/>
</dbReference>
<dbReference type="PROSITE" id="PS50110">
    <property type="entry name" value="RESPONSE_REGULATORY"/>
    <property type="match status" value="1"/>
</dbReference>
<keyword evidence="1 3" id="KW-0597">Phosphoprotein</keyword>
<organism evidence="6 7">
    <name type="scientific">Spirosoma fluviale</name>
    <dbReference type="NCBI Taxonomy" id="1597977"/>
    <lineage>
        <taxon>Bacteria</taxon>
        <taxon>Pseudomonadati</taxon>
        <taxon>Bacteroidota</taxon>
        <taxon>Cytophagia</taxon>
        <taxon>Cytophagales</taxon>
        <taxon>Cytophagaceae</taxon>
        <taxon>Spirosoma</taxon>
    </lineage>
</organism>
<evidence type="ECO:0000313" key="7">
    <source>
        <dbReference type="Proteomes" id="UP000219452"/>
    </source>
</evidence>
<evidence type="ECO:0000256" key="1">
    <source>
        <dbReference type="ARBA" id="ARBA00022553"/>
    </source>
</evidence>
<dbReference type="CDD" id="cd06170">
    <property type="entry name" value="LuxR_C_like"/>
    <property type="match status" value="1"/>
</dbReference>
<protein>
    <submittedName>
        <fullName evidence="6">Two component transcriptional regulator, LuxR family</fullName>
    </submittedName>
</protein>
<proteinExistence type="predicted"/>
<dbReference type="AlphaFoldDB" id="A0A286GVX5"/>
<dbReference type="Pfam" id="PF00072">
    <property type="entry name" value="Response_reg"/>
    <property type="match status" value="1"/>
</dbReference>
<name>A0A286GVX5_9BACT</name>
<evidence type="ECO:0000256" key="3">
    <source>
        <dbReference type="PROSITE-ProRule" id="PRU00169"/>
    </source>
</evidence>
<dbReference type="InterPro" id="IPR039420">
    <property type="entry name" value="WalR-like"/>
</dbReference>
<dbReference type="PANTHER" id="PTHR43214:SF43">
    <property type="entry name" value="TWO-COMPONENT RESPONSE REGULATOR"/>
    <property type="match status" value="1"/>
</dbReference>
<reference evidence="7" key="1">
    <citation type="submission" date="2017-09" db="EMBL/GenBank/DDBJ databases">
        <authorList>
            <person name="Varghese N."/>
            <person name="Submissions S."/>
        </authorList>
    </citation>
    <scope>NUCLEOTIDE SEQUENCE [LARGE SCALE GENOMIC DNA]</scope>
    <source>
        <strain evidence="7">DSM 29961</strain>
    </source>
</reference>
<dbReference type="PANTHER" id="PTHR43214">
    <property type="entry name" value="TWO-COMPONENT RESPONSE REGULATOR"/>
    <property type="match status" value="1"/>
</dbReference>
<evidence type="ECO:0000313" key="6">
    <source>
        <dbReference type="EMBL" id="SOD99695.1"/>
    </source>
</evidence>
<dbReference type="OrthoDB" id="1727128at2"/>
<keyword evidence="2" id="KW-0238">DNA-binding</keyword>
<dbReference type="Proteomes" id="UP000219452">
    <property type="component" value="Unassembled WGS sequence"/>
</dbReference>
<dbReference type="InterPro" id="IPR000792">
    <property type="entry name" value="Tscrpt_reg_LuxR_C"/>
</dbReference>
<dbReference type="SMART" id="SM00448">
    <property type="entry name" value="REC"/>
    <property type="match status" value="1"/>
</dbReference>
<dbReference type="InterPro" id="IPR001789">
    <property type="entry name" value="Sig_transdc_resp-reg_receiver"/>
</dbReference>
<dbReference type="PROSITE" id="PS50043">
    <property type="entry name" value="HTH_LUXR_2"/>
    <property type="match status" value="1"/>
</dbReference>
<dbReference type="PRINTS" id="PR00038">
    <property type="entry name" value="HTHLUXR"/>
</dbReference>
<dbReference type="GO" id="GO:0003677">
    <property type="term" value="F:DNA binding"/>
    <property type="evidence" value="ECO:0007669"/>
    <property type="project" value="UniProtKB-KW"/>
</dbReference>
<dbReference type="Gene3D" id="3.40.50.2300">
    <property type="match status" value="1"/>
</dbReference>
<feature type="modified residue" description="4-aspartylphosphate" evidence="3">
    <location>
        <position position="63"/>
    </location>
</feature>
<dbReference type="GO" id="GO:0000160">
    <property type="term" value="P:phosphorelay signal transduction system"/>
    <property type="evidence" value="ECO:0007669"/>
    <property type="project" value="InterPro"/>
</dbReference>
<accession>A0A286GVX5</accession>
<dbReference type="RefSeq" id="WP_097132082.1">
    <property type="nucleotide sequence ID" value="NZ_OCNH01000010.1"/>
</dbReference>
<feature type="domain" description="HTH luxR-type" evidence="4">
    <location>
        <begin position="153"/>
        <end position="218"/>
    </location>
</feature>
<evidence type="ECO:0000259" key="4">
    <source>
        <dbReference type="PROSITE" id="PS50043"/>
    </source>
</evidence>
<dbReference type="SUPFAM" id="SSF52172">
    <property type="entry name" value="CheY-like"/>
    <property type="match status" value="1"/>
</dbReference>